<dbReference type="InterPro" id="IPR029526">
    <property type="entry name" value="PGBD"/>
</dbReference>
<protein>
    <recommendedName>
        <fullName evidence="2">PiggyBac transposable element-derived protein domain-containing protein</fullName>
    </recommendedName>
</protein>
<name>A0A2P4YU79_9STRA</name>
<dbReference type="OrthoDB" id="124153at2759"/>
<evidence type="ECO:0000256" key="1">
    <source>
        <dbReference type="SAM" id="MobiDB-lite"/>
    </source>
</evidence>
<keyword evidence="4" id="KW-1185">Reference proteome</keyword>
<dbReference type="Pfam" id="PF13843">
    <property type="entry name" value="DDE_Tnp_1_7"/>
    <property type="match status" value="1"/>
</dbReference>
<reference evidence="3 4" key="1">
    <citation type="journal article" date="2017" name="Genome Biol. Evol.">
        <title>Phytophthora megakarya and P. palmivora, closely related causal agents of cacao black pod rot, underwent increases in genome sizes and gene numbers by different mechanisms.</title>
        <authorList>
            <person name="Ali S.S."/>
            <person name="Shao J."/>
            <person name="Lary D.J."/>
            <person name="Kronmiller B."/>
            <person name="Shen D."/>
            <person name="Strem M.D."/>
            <person name="Amoako-Attah I."/>
            <person name="Akrofi A.Y."/>
            <person name="Begoude B.A."/>
            <person name="Ten Hoopen G.M."/>
            <person name="Coulibaly K."/>
            <person name="Kebe B.I."/>
            <person name="Melnick R.L."/>
            <person name="Guiltinan M.J."/>
            <person name="Tyler B.M."/>
            <person name="Meinhardt L.W."/>
            <person name="Bailey B.A."/>
        </authorList>
    </citation>
    <scope>NUCLEOTIDE SEQUENCE [LARGE SCALE GENOMIC DNA]</scope>
    <source>
        <strain evidence="4">sbr112.9</strain>
    </source>
</reference>
<organism evidence="3 4">
    <name type="scientific">Phytophthora palmivora</name>
    <dbReference type="NCBI Taxonomy" id="4796"/>
    <lineage>
        <taxon>Eukaryota</taxon>
        <taxon>Sar</taxon>
        <taxon>Stramenopiles</taxon>
        <taxon>Oomycota</taxon>
        <taxon>Peronosporomycetes</taxon>
        <taxon>Peronosporales</taxon>
        <taxon>Peronosporaceae</taxon>
        <taxon>Phytophthora</taxon>
    </lineage>
</organism>
<dbReference type="AlphaFoldDB" id="A0A2P4YU79"/>
<feature type="region of interest" description="Disordered" evidence="1">
    <location>
        <begin position="59"/>
        <end position="100"/>
    </location>
</feature>
<comment type="caution">
    <text evidence="3">The sequence shown here is derived from an EMBL/GenBank/DDBJ whole genome shotgun (WGS) entry which is preliminary data.</text>
</comment>
<accession>A0A2P4YU79</accession>
<sequence>MSNTAKCRTRHPQRNLGPFVAAVASDDDEDDAENEQPSPNPNDINFIGNETMFEVNLTTADDNPDELTGLDSDGENDDGLDDCSSEEHEEPNDRSADDDDITVQSDILFDEEILAAVGGFDNLESINKTVFDEMTTTGWTYPTTFSPYPYMSGSYECPIPKPTEEALDTAATPSGAVFYFMTPDLWDDIVLQSNNYFVEKLDERVEGQYAKQIYHETKKRGYCREAKEEIRKKIKQIPDIAARDLCVVVGLLIAWTVAPNKEKLQNHWKVTEQGAVYLGNFGHFMSRDRFAHVSRNLHFNSNSGRRASIDRAWKS</sequence>
<proteinExistence type="predicted"/>
<feature type="domain" description="PiggyBac transposable element-derived protein" evidence="2">
    <location>
        <begin position="179"/>
        <end position="307"/>
    </location>
</feature>
<dbReference type="Proteomes" id="UP000237271">
    <property type="component" value="Unassembled WGS sequence"/>
</dbReference>
<feature type="region of interest" description="Disordered" evidence="1">
    <location>
        <begin position="1"/>
        <end position="47"/>
    </location>
</feature>
<dbReference type="EMBL" id="NCKW01000101">
    <property type="protein sequence ID" value="POM81349.1"/>
    <property type="molecule type" value="Genomic_DNA"/>
</dbReference>
<dbReference type="PANTHER" id="PTHR37069:SF2">
    <property type="entry name" value="PIGGYBAC TRANSPOSABLE ELEMENT-DERIVED PROTEIN DOMAIN-CONTAINING PROTEIN"/>
    <property type="match status" value="1"/>
</dbReference>
<evidence type="ECO:0000313" key="3">
    <source>
        <dbReference type="EMBL" id="POM81349.1"/>
    </source>
</evidence>
<evidence type="ECO:0000313" key="4">
    <source>
        <dbReference type="Proteomes" id="UP000237271"/>
    </source>
</evidence>
<gene>
    <name evidence="3" type="ORF">PHPALM_694</name>
</gene>
<feature type="compositionally biased region" description="Acidic residues" evidence="1">
    <location>
        <begin position="72"/>
        <end position="100"/>
    </location>
</feature>
<dbReference type="PANTHER" id="PTHR37069">
    <property type="entry name" value="DDE_TNP_1_7 DOMAIN-CONTAINING PROTEIN"/>
    <property type="match status" value="1"/>
</dbReference>
<feature type="compositionally biased region" description="Acidic residues" evidence="1">
    <location>
        <begin position="25"/>
        <end position="34"/>
    </location>
</feature>
<evidence type="ECO:0000259" key="2">
    <source>
        <dbReference type="Pfam" id="PF13843"/>
    </source>
</evidence>